<protein>
    <submittedName>
        <fullName evidence="3">SMP-30/Gluconolaconase/LRE domain protein</fullName>
    </submittedName>
</protein>
<dbReference type="Proteomes" id="UP000681526">
    <property type="component" value="Unassembled WGS sequence"/>
</dbReference>
<dbReference type="InterPro" id="IPR011042">
    <property type="entry name" value="6-blade_b-propeller_TolB-like"/>
</dbReference>
<proteinExistence type="inferred from homology"/>
<dbReference type="PRINTS" id="PR01790">
    <property type="entry name" value="SMP30FAMILY"/>
</dbReference>
<gene>
    <name evidence="3" type="primary">txxe 2182</name>
    <name evidence="3" type="ORF">TXXE_10985</name>
</gene>
<sequence>MLTYQAECVVAAGNRLGEGPVWDERLGELFWVDIEERKLQRFRPRDGRVAVHGFDQKIGCAVPAEDGSWILGLADGFYRFDPDTEQTGLIVHTDEPDADNRVNDGKCDPEGRFWAGTISAKWTRNASLYMLEAGGKLTRKLTDVICSNGLAWTADGRTMYYIDTGERIVWAFDFDPETGAIANRRVAIEYPADEPGDPDGMCIDAEGKLWIGHWGGRQAGRWDPVTGRKLASVPIPVENVTSCAFGGEHFDELYITTAGGGSGQNTGKQPLAGGLFRVKVDVPGLPVQRARV</sequence>
<evidence type="ECO:0000313" key="3">
    <source>
        <dbReference type="EMBL" id="CAG5087508.1"/>
    </source>
</evidence>
<dbReference type="PANTHER" id="PTHR10907:SF47">
    <property type="entry name" value="REGUCALCIN"/>
    <property type="match status" value="1"/>
</dbReference>
<reference evidence="3 4" key="1">
    <citation type="submission" date="2021-04" db="EMBL/GenBank/DDBJ databases">
        <authorList>
            <person name="Rakotoarivonina H."/>
        </authorList>
    </citation>
    <scope>NUCLEOTIDE SEQUENCE [LARGE SCALE GENOMIC DNA]</scope>
    <source>
        <strain evidence="3 4">XE</strain>
    </source>
</reference>
<keyword evidence="4" id="KW-1185">Reference proteome</keyword>
<dbReference type="Pfam" id="PF08450">
    <property type="entry name" value="SGL"/>
    <property type="match status" value="1"/>
</dbReference>
<dbReference type="PANTHER" id="PTHR10907">
    <property type="entry name" value="REGUCALCIN"/>
    <property type="match status" value="1"/>
</dbReference>
<evidence type="ECO:0000256" key="1">
    <source>
        <dbReference type="ARBA" id="ARBA00008853"/>
    </source>
</evidence>
<organism evidence="3 4">
    <name type="scientific">Thermobacillus xylanilyticus</name>
    <dbReference type="NCBI Taxonomy" id="76633"/>
    <lineage>
        <taxon>Bacteria</taxon>
        <taxon>Bacillati</taxon>
        <taxon>Bacillota</taxon>
        <taxon>Bacilli</taxon>
        <taxon>Bacillales</taxon>
        <taxon>Paenibacillaceae</taxon>
        <taxon>Thermobacillus</taxon>
    </lineage>
</organism>
<comment type="caution">
    <text evidence="3">The sequence shown here is derived from an EMBL/GenBank/DDBJ whole genome shotgun (WGS) entry which is preliminary data.</text>
</comment>
<dbReference type="InterPro" id="IPR005511">
    <property type="entry name" value="SMP-30"/>
</dbReference>
<name>A0ABN7RWZ9_THEXY</name>
<accession>A0ABN7RWZ9</accession>
<evidence type="ECO:0000313" key="4">
    <source>
        <dbReference type="Proteomes" id="UP000681526"/>
    </source>
</evidence>
<dbReference type="EMBL" id="CAJRAY010000049">
    <property type="protein sequence ID" value="CAG5087508.1"/>
    <property type="molecule type" value="Genomic_DNA"/>
</dbReference>
<dbReference type="SUPFAM" id="SSF63829">
    <property type="entry name" value="Calcium-dependent phosphotriesterase"/>
    <property type="match status" value="1"/>
</dbReference>
<dbReference type="RefSeq" id="WP_244860566.1">
    <property type="nucleotide sequence ID" value="NZ_CAJRAY010000049.1"/>
</dbReference>
<dbReference type="InterPro" id="IPR013658">
    <property type="entry name" value="SGL"/>
</dbReference>
<evidence type="ECO:0000259" key="2">
    <source>
        <dbReference type="Pfam" id="PF08450"/>
    </source>
</evidence>
<comment type="similarity">
    <text evidence="1">Belongs to the SMP-30/CGR1 family.</text>
</comment>
<feature type="domain" description="SMP-30/Gluconolactonase/LRE-like region" evidence="2">
    <location>
        <begin position="16"/>
        <end position="258"/>
    </location>
</feature>
<dbReference type="Gene3D" id="2.120.10.30">
    <property type="entry name" value="TolB, C-terminal domain"/>
    <property type="match status" value="1"/>
</dbReference>